<evidence type="ECO:0000259" key="7">
    <source>
        <dbReference type="PROSITE" id="PS51462"/>
    </source>
</evidence>
<dbReference type="EMBL" id="UINC01000033">
    <property type="protein sequence ID" value="SUZ47777.1"/>
    <property type="molecule type" value="Genomic_DNA"/>
</dbReference>
<sequence>VENPFSANRLSDVLLPGAAQPHHGPSAAVAAAVRDGDHGAEILFIERSAKKGDPWSGQMAFPGGRTSPTDADSVATAIRETKEELDIDLSGTQVLGRLSDLEGGPRGSRQRLRVTPHLFWMSGRRPTITLNHEVAAAIWVPVEQLVDKKRYVDYPYPPLGSDLWPGIAVEGERIIWGLTLRMLVDLFIRLGQPLSIGP</sequence>
<dbReference type="InterPro" id="IPR000086">
    <property type="entry name" value="NUDIX_hydrolase_dom"/>
</dbReference>
<dbReference type="InterPro" id="IPR015797">
    <property type="entry name" value="NUDIX_hydrolase-like_dom_sf"/>
</dbReference>
<evidence type="ECO:0000313" key="8">
    <source>
        <dbReference type="EMBL" id="SUZ47777.1"/>
    </source>
</evidence>
<evidence type="ECO:0000256" key="1">
    <source>
        <dbReference type="ARBA" id="ARBA00001936"/>
    </source>
</evidence>
<accession>A0A381MZQ8</accession>
<feature type="domain" description="Nudix hydrolase" evidence="7">
    <location>
        <begin position="24"/>
        <end position="162"/>
    </location>
</feature>
<dbReference type="Gene3D" id="3.90.79.10">
    <property type="entry name" value="Nucleoside Triphosphate Pyrophosphohydrolase"/>
    <property type="match status" value="1"/>
</dbReference>
<gene>
    <name evidence="8" type="ORF">METZ01_LOCUS631</name>
</gene>
<keyword evidence="5" id="KW-0460">Magnesium</keyword>
<keyword evidence="4" id="KW-0378">Hydrolase</keyword>
<protein>
    <recommendedName>
        <fullName evidence="7">Nudix hydrolase domain-containing protein</fullName>
    </recommendedName>
</protein>
<dbReference type="GO" id="GO:0010945">
    <property type="term" value="F:coenzyme A diphosphatase activity"/>
    <property type="evidence" value="ECO:0007669"/>
    <property type="project" value="InterPro"/>
</dbReference>
<proteinExistence type="predicted"/>
<dbReference type="InterPro" id="IPR045121">
    <property type="entry name" value="CoAse"/>
</dbReference>
<evidence type="ECO:0000256" key="4">
    <source>
        <dbReference type="ARBA" id="ARBA00022801"/>
    </source>
</evidence>
<evidence type="ECO:0000256" key="5">
    <source>
        <dbReference type="ARBA" id="ARBA00022842"/>
    </source>
</evidence>
<keyword evidence="3" id="KW-0479">Metal-binding</keyword>
<organism evidence="8">
    <name type="scientific">marine metagenome</name>
    <dbReference type="NCBI Taxonomy" id="408172"/>
    <lineage>
        <taxon>unclassified sequences</taxon>
        <taxon>metagenomes</taxon>
        <taxon>ecological metagenomes</taxon>
    </lineage>
</organism>
<dbReference type="CDD" id="cd03426">
    <property type="entry name" value="NUDIX_CoAse_Nudt7"/>
    <property type="match status" value="1"/>
</dbReference>
<evidence type="ECO:0000256" key="2">
    <source>
        <dbReference type="ARBA" id="ARBA00001946"/>
    </source>
</evidence>
<dbReference type="Pfam" id="PF00293">
    <property type="entry name" value="NUDIX"/>
    <property type="match status" value="1"/>
</dbReference>
<dbReference type="PROSITE" id="PS51462">
    <property type="entry name" value="NUDIX"/>
    <property type="match status" value="1"/>
</dbReference>
<dbReference type="PANTHER" id="PTHR12992">
    <property type="entry name" value="NUDIX HYDROLASE"/>
    <property type="match status" value="1"/>
</dbReference>
<dbReference type="AlphaFoldDB" id="A0A381MZQ8"/>
<feature type="non-terminal residue" evidence="8">
    <location>
        <position position="1"/>
    </location>
</feature>
<dbReference type="PANTHER" id="PTHR12992:SF11">
    <property type="entry name" value="MITOCHONDRIAL COENZYME A DIPHOSPHATASE NUDT8"/>
    <property type="match status" value="1"/>
</dbReference>
<comment type="cofactor">
    <cofactor evidence="2">
        <name>Mg(2+)</name>
        <dbReference type="ChEBI" id="CHEBI:18420"/>
    </cofactor>
</comment>
<keyword evidence="6" id="KW-0464">Manganese</keyword>
<reference evidence="8" key="1">
    <citation type="submission" date="2018-05" db="EMBL/GenBank/DDBJ databases">
        <authorList>
            <person name="Lanie J.A."/>
            <person name="Ng W.-L."/>
            <person name="Kazmierczak K.M."/>
            <person name="Andrzejewski T.M."/>
            <person name="Davidsen T.M."/>
            <person name="Wayne K.J."/>
            <person name="Tettelin H."/>
            <person name="Glass J.I."/>
            <person name="Rusch D."/>
            <person name="Podicherti R."/>
            <person name="Tsui H.-C.T."/>
            <person name="Winkler M.E."/>
        </authorList>
    </citation>
    <scope>NUCLEOTIDE SEQUENCE</scope>
</reference>
<evidence type="ECO:0000256" key="3">
    <source>
        <dbReference type="ARBA" id="ARBA00022723"/>
    </source>
</evidence>
<name>A0A381MZQ8_9ZZZZ</name>
<comment type="cofactor">
    <cofactor evidence="1">
        <name>Mn(2+)</name>
        <dbReference type="ChEBI" id="CHEBI:29035"/>
    </cofactor>
</comment>
<evidence type="ECO:0000256" key="6">
    <source>
        <dbReference type="ARBA" id="ARBA00023211"/>
    </source>
</evidence>
<dbReference type="GO" id="GO:0046872">
    <property type="term" value="F:metal ion binding"/>
    <property type="evidence" value="ECO:0007669"/>
    <property type="project" value="UniProtKB-KW"/>
</dbReference>
<dbReference type="SUPFAM" id="SSF55811">
    <property type="entry name" value="Nudix"/>
    <property type="match status" value="1"/>
</dbReference>